<organism evidence="3 4">
    <name type="scientific">Candidatus Raymondbacteria bacterium RIFOXYD12_FULL_49_13</name>
    <dbReference type="NCBI Taxonomy" id="1817890"/>
    <lineage>
        <taxon>Bacteria</taxon>
        <taxon>Raymondiibacteriota</taxon>
    </lineage>
</organism>
<dbReference type="InterPro" id="IPR025965">
    <property type="entry name" value="FlgD/Vpr_Ig-like"/>
</dbReference>
<feature type="domain" description="FlgD/Vpr Ig-like" evidence="2">
    <location>
        <begin position="781"/>
        <end position="838"/>
    </location>
</feature>
<comment type="caution">
    <text evidence="3">The sequence shown here is derived from an EMBL/GenBank/DDBJ whole genome shotgun (WGS) entry which is preliminary data.</text>
</comment>
<dbReference type="InterPro" id="IPR026444">
    <property type="entry name" value="Secre_tail"/>
</dbReference>
<dbReference type="Pfam" id="PF13860">
    <property type="entry name" value="FlgD_ig"/>
    <property type="match status" value="1"/>
</dbReference>
<accession>A0A1F7FI86</accession>
<dbReference type="Gene3D" id="2.60.40.4070">
    <property type="match status" value="1"/>
</dbReference>
<protein>
    <recommendedName>
        <fullName evidence="2">FlgD/Vpr Ig-like domain-containing protein</fullName>
    </recommendedName>
</protein>
<dbReference type="EMBL" id="MFYX01000033">
    <property type="protein sequence ID" value="OGK06328.1"/>
    <property type="molecule type" value="Genomic_DNA"/>
</dbReference>
<evidence type="ECO:0000259" key="2">
    <source>
        <dbReference type="Pfam" id="PF13860"/>
    </source>
</evidence>
<keyword evidence="1" id="KW-0732">Signal</keyword>
<gene>
    <name evidence="3" type="ORF">A2519_08640</name>
</gene>
<name>A0A1F7FI86_UNCRA</name>
<evidence type="ECO:0000313" key="3">
    <source>
        <dbReference type="EMBL" id="OGK06328.1"/>
    </source>
</evidence>
<feature type="signal peptide" evidence="1">
    <location>
        <begin position="1"/>
        <end position="18"/>
    </location>
</feature>
<dbReference type="Pfam" id="PF00756">
    <property type="entry name" value="Esterase"/>
    <property type="match status" value="1"/>
</dbReference>
<reference evidence="3 4" key="1">
    <citation type="journal article" date="2016" name="Nat. Commun.">
        <title>Thousands of microbial genomes shed light on interconnected biogeochemical processes in an aquifer system.</title>
        <authorList>
            <person name="Anantharaman K."/>
            <person name="Brown C.T."/>
            <person name="Hug L.A."/>
            <person name="Sharon I."/>
            <person name="Castelle C.J."/>
            <person name="Probst A.J."/>
            <person name="Thomas B.C."/>
            <person name="Singh A."/>
            <person name="Wilkins M.J."/>
            <person name="Karaoz U."/>
            <person name="Brodie E.L."/>
            <person name="Williams K.H."/>
            <person name="Hubbard S.S."/>
            <person name="Banfield J.F."/>
        </authorList>
    </citation>
    <scope>NUCLEOTIDE SEQUENCE [LARGE SCALE GENOMIC DNA]</scope>
</reference>
<evidence type="ECO:0000256" key="1">
    <source>
        <dbReference type="SAM" id="SignalP"/>
    </source>
</evidence>
<dbReference type="InterPro" id="IPR000801">
    <property type="entry name" value="Esterase-like"/>
</dbReference>
<dbReference type="Gene3D" id="3.40.50.1820">
    <property type="entry name" value="alpha/beta hydrolase"/>
    <property type="match status" value="1"/>
</dbReference>
<dbReference type="SUPFAM" id="SSF53474">
    <property type="entry name" value="alpha/beta-Hydrolases"/>
    <property type="match status" value="1"/>
</dbReference>
<dbReference type="NCBIfam" id="TIGR04183">
    <property type="entry name" value="Por_Secre_tail"/>
    <property type="match status" value="1"/>
</dbReference>
<feature type="chain" id="PRO_5009528741" description="FlgD/Vpr Ig-like domain-containing protein" evidence="1">
    <location>
        <begin position="19"/>
        <end position="852"/>
    </location>
</feature>
<dbReference type="InterPro" id="IPR029058">
    <property type="entry name" value="AB_hydrolase_fold"/>
</dbReference>
<sequence>MKYVLMCFLAVSAITVFCATSTRSFTNSPSRGSDPATLSKSSNTITVNLSAIQDAQVYRAVLNPYVNVHWQNNGCTANDARVVLTSGDTVRPMPPRYLSFDLTEAVAAAIASGTITFTLTGIQCIHLTDLISLDVMCDRAAPAAIAQVTGTEARFKDGDAMITFHEVNPFFTTDSVTCTDVINAKAAMSDPKVRYRIYRSNQPLTTEEAIRTATFVDEIGPLSNWNPMFYGDGNCNWSWTASKLLQIVPRLPKDDLVLTDPDEGIYVNRFTGTGIETAYYFVSHSVDGAEDFSLLENDRNAAGPVEESTGPGMVVKRVEESPAVWQFITNPTLHYYVRWECPPTCNKPSQAYDYLVAIPSSGMKASNGLSVALHCWGASLQEPVPGWTPGLTGSKGYLLLSTNQWPYDWWTAYNENYETLKNLGKGSVKPFTEVRILSFLYDFVKDGYSIDMNRVTLGGQSMGGTGTSLWGLRSGHIFSMLFSYVGVHKPSESPSFTSSFKGIFGDPAVYTCYYSNEALERFGYPVIRPQDSVYVWDYWDNTQWLRANPTTETPWIALSNGLNDGQIGWPQATKNEAALRETKRPYNFHWDMQGHGCQVRYPGSGIVEFKKYQSVPVFSNCSFNTDIPPSVSDTTATNSKGEVNRYFDWKADSIVDQTDRWEISLKLAYVDNVYPPTLPPADSCAVDITPRKLQALEHGPGSTYSWELAQGVTTLANGTATADSNGLVTIPQLSVTKTYRTLKLSCIQCTAGAGKPQTPMMESYSLRNAPNPFNPGTVIEFDAGKTTQKVTVSVYDLSGKLIKKLADQRLSGKHSVSWNGKDMRNTDAASGIYITRMSVGNRVVVNRMVLVR</sequence>
<proteinExistence type="predicted"/>
<evidence type="ECO:0000313" key="4">
    <source>
        <dbReference type="Proteomes" id="UP000179243"/>
    </source>
</evidence>
<dbReference type="Proteomes" id="UP000179243">
    <property type="component" value="Unassembled WGS sequence"/>
</dbReference>
<dbReference type="AlphaFoldDB" id="A0A1F7FI86"/>